<keyword evidence="1" id="KW-0812">Transmembrane</keyword>
<feature type="domain" description="AB hydrolase-1" evidence="2">
    <location>
        <begin position="74"/>
        <end position="182"/>
    </location>
</feature>
<comment type="caution">
    <text evidence="3">The sequence shown here is derived from an EMBL/GenBank/DDBJ whole genome shotgun (WGS) entry which is preliminary data.</text>
</comment>
<dbReference type="InterPro" id="IPR029058">
    <property type="entry name" value="AB_hydrolase_fold"/>
</dbReference>
<accession>A0A1E5GMW9</accession>
<dbReference type="EMBL" id="MIJZ01000001">
    <property type="protein sequence ID" value="OEG14001.1"/>
    <property type="molecule type" value="Genomic_DNA"/>
</dbReference>
<dbReference type="InterPro" id="IPR000073">
    <property type="entry name" value="AB_hydrolase_1"/>
</dbReference>
<keyword evidence="1" id="KW-0472">Membrane</keyword>
<dbReference type="PANTHER" id="PTHR43798:SF33">
    <property type="entry name" value="HYDROLASE, PUTATIVE (AFU_ORTHOLOGUE AFUA_2G14860)-RELATED"/>
    <property type="match status" value="1"/>
</dbReference>
<organism evidence="3 4">
    <name type="scientific">Enterococcus ureasiticus</name>
    <dbReference type="NCBI Taxonomy" id="903984"/>
    <lineage>
        <taxon>Bacteria</taxon>
        <taxon>Bacillati</taxon>
        <taxon>Bacillota</taxon>
        <taxon>Bacilli</taxon>
        <taxon>Lactobacillales</taxon>
        <taxon>Enterococcaceae</taxon>
        <taxon>Enterococcus</taxon>
    </lineage>
</organism>
<dbReference type="STRING" id="903984.BCR21_03135"/>
<evidence type="ECO:0000256" key="1">
    <source>
        <dbReference type="SAM" id="Phobius"/>
    </source>
</evidence>
<keyword evidence="1" id="KW-1133">Transmembrane helix</keyword>
<dbReference type="Pfam" id="PF00561">
    <property type="entry name" value="Abhydrolase_1"/>
    <property type="match status" value="1"/>
</dbReference>
<dbReference type="GO" id="GO:0016020">
    <property type="term" value="C:membrane"/>
    <property type="evidence" value="ECO:0007669"/>
    <property type="project" value="TreeGrafter"/>
</dbReference>
<reference evidence="4" key="1">
    <citation type="submission" date="2016-09" db="EMBL/GenBank/DDBJ databases">
        <authorList>
            <person name="Gulvik C.A."/>
        </authorList>
    </citation>
    <scope>NUCLEOTIDE SEQUENCE [LARGE SCALE GENOMIC DNA]</scope>
    <source>
        <strain evidence="4">DSM 23328</strain>
    </source>
</reference>
<gene>
    <name evidence="3" type="ORF">BCR21_03135</name>
</gene>
<dbReference type="Proteomes" id="UP000094068">
    <property type="component" value="Unassembled WGS sequence"/>
</dbReference>
<evidence type="ECO:0000313" key="3">
    <source>
        <dbReference type="EMBL" id="OEG14001.1"/>
    </source>
</evidence>
<dbReference type="AlphaFoldDB" id="A0A1E5GMW9"/>
<dbReference type="SUPFAM" id="SSF53474">
    <property type="entry name" value="alpha/beta-Hydrolases"/>
    <property type="match status" value="1"/>
</dbReference>
<dbReference type="PANTHER" id="PTHR43798">
    <property type="entry name" value="MONOACYLGLYCEROL LIPASE"/>
    <property type="match status" value="1"/>
</dbReference>
<proteinExistence type="predicted"/>
<keyword evidence="4" id="KW-1185">Reference proteome</keyword>
<evidence type="ECO:0000259" key="2">
    <source>
        <dbReference type="Pfam" id="PF00561"/>
    </source>
</evidence>
<sequence>MKKNKKHGIRRVLNILKNVLLTILGLFVVTMAGIYIVNQVSLRNEASRIKDYGEKISIFDGTINVLDEGRGKETIVLLPGYGTASPGLDFKPLISELKNDYRVVTIEPFGYGLSSQTKRERSAKNMIEEIHTVLEKLDIDSFILMGHSIAGIYGLNYVNTYPENVKAFVGIDSSLPNQPWPGFDDSLSNFIQKSGLMRVFIKLSPESFKVKGMDDETYEQLRMLNLKNLSNNNVRKEGKALDESFKESKKLAFPKNMPLLLFVAKENNGALENWFELHEEQAATVTKGEAVELTGTHYLHHNQSKTIAEDLKKFMNE</sequence>
<keyword evidence="3" id="KW-0378">Hydrolase</keyword>
<protein>
    <submittedName>
        <fullName evidence="3">Alpha/beta hydrolase</fullName>
    </submittedName>
</protein>
<dbReference type="GO" id="GO:0016787">
    <property type="term" value="F:hydrolase activity"/>
    <property type="evidence" value="ECO:0007669"/>
    <property type="project" value="UniProtKB-KW"/>
</dbReference>
<dbReference type="OrthoDB" id="1817159at2"/>
<evidence type="ECO:0000313" key="4">
    <source>
        <dbReference type="Proteomes" id="UP000094068"/>
    </source>
</evidence>
<name>A0A1E5GMW9_9ENTE</name>
<feature type="transmembrane region" description="Helical" evidence="1">
    <location>
        <begin position="12"/>
        <end position="37"/>
    </location>
</feature>
<dbReference type="RefSeq" id="WP_069645051.1">
    <property type="nucleotide sequence ID" value="NZ_MIJZ01000001.1"/>
</dbReference>
<dbReference type="Gene3D" id="3.40.50.1820">
    <property type="entry name" value="alpha/beta hydrolase"/>
    <property type="match status" value="1"/>
</dbReference>
<dbReference type="InterPro" id="IPR050266">
    <property type="entry name" value="AB_hydrolase_sf"/>
</dbReference>